<name>A0ABW6T2M1_9ACTN</name>
<dbReference type="InterPro" id="IPR039420">
    <property type="entry name" value="WalR-like"/>
</dbReference>
<dbReference type="RefSeq" id="WP_387417700.1">
    <property type="nucleotide sequence ID" value="NZ_JBIASD010000048.1"/>
</dbReference>
<reference evidence="6 7" key="1">
    <citation type="submission" date="2024-10" db="EMBL/GenBank/DDBJ databases">
        <title>The Natural Products Discovery Center: Release of the First 8490 Sequenced Strains for Exploring Actinobacteria Biosynthetic Diversity.</title>
        <authorList>
            <person name="Kalkreuter E."/>
            <person name="Kautsar S.A."/>
            <person name="Yang D."/>
            <person name="Bader C.D."/>
            <person name="Teijaro C.N."/>
            <person name="Fluegel L."/>
            <person name="Davis C.M."/>
            <person name="Simpson J.R."/>
            <person name="Lauterbach L."/>
            <person name="Steele A.D."/>
            <person name="Gui C."/>
            <person name="Meng S."/>
            <person name="Li G."/>
            <person name="Viehrig K."/>
            <person name="Ye F."/>
            <person name="Su P."/>
            <person name="Kiefer A.F."/>
            <person name="Nichols A."/>
            <person name="Cepeda A.J."/>
            <person name="Yan W."/>
            <person name="Fan B."/>
            <person name="Jiang Y."/>
            <person name="Adhikari A."/>
            <person name="Zheng C.-J."/>
            <person name="Schuster L."/>
            <person name="Cowan T.M."/>
            <person name="Smanski M.J."/>
            <person name="Chevrette M.G."/>
            <person name="De Carvalho L.P.S."/>
            <person name="Shen B."/>
        </authorList>
    </citation>
    <scope>NUCLEOTIDE SEQUENCE [LARGE SCALE GENOMIC DNA]</scope>
    <source>
        <strain evidence="6 7">NPDC002173</strain>
    </source>
</reference>
<feature type="domain" description="HTH luxR-type" evidence="4">
    <location>
        <begin position="134"/>
        <end position="199"/>
    </location>
</feature>
<protein>
    <submittedName>
        <fullName evidence="6">Response regulator</fullName>
    </submittedName>
</protein>
<dbReference type="SUPFAM" id="SSF52172">
    <property type="entry name" value="CheY-like"/>
    <property type="match status" value="1"/>
</dbReference>
<feature type="domain" description="Response regulatory" evidence="5">
    <location>
        <begin position="3"/>
        <end position="119"/>
    </location>
</feature>
<evidence type="ECO:0000256" key="2">
    <source>
        <dbReference type="PROSITE-ProRule" id="PRU00169"/>
    </source>
</evidence>
<dbReference type="InterPro" id="IPR016032">
    <property type="entry name" value="Sig_transdc_resp-reg_C-effctor"/>
</dbReference>
<evidence type="ECO:0000259" key="5">
    <source>
        <dbReference type="PROSITE" id="PS50110"/>
    </source>
</evidence>
<dbReference type="InterPro" id="IPR011006">
    <property type="entry name" value="CheY-like_superfamily"/>
</dbReference>
<dbReference type="PRINTS" id="PR00038">
    <property type="entry name" value="HTHLUXR"/>
</dbReference>
<dbReference type="Pfam" id="PF00072">
    <property type="entry name" value="Response_reg"/>
    <property type="match status" value="1"/>
</dbReference>
<dbReference type="PROSITE" id="PS00622">
    <property type="entry name" value="HTH_LUXR_1"/>
    <property type="match status" value="1"/>
</dbReference>
<dbReference type="PROSITE" id="PS50110">
    <property type="entry name" value="RESPONSE_REGULATORY"/>
    <property type="match status" value="1"/>
</dbReference>
<evidence type="ECO:0000256" key="3">
    <source>
        <dbReference type="SAM" id="MobiDB-lite"/>
    </source>
</evidence>
<dbReference type="EMBL" id="JBIASD010000048">
    <property type="protein sequence ID" value="MFF3671524.1"/>
    <property type="molecule type" value="Genomic_DNA"/>
</dbReference>
<proteinExistence type="predicted"/>
<evidence type="ECO:0000259" key="4">
    <source>
        <dbReference type="PROSITE" id="PS50043"/>
    </source>
</evidence>
<dbReference type="Proteomes" id="UP001602013">
    <property type="component" value="Unassembled WGS sequence"/>
</dbReference>
<keyword evidence="7" id="KW-1185">Reference proteome</keyword>
<dbReference type="PANTHER" id="PTHR43214:SF42">
    <property type="entry name" value="TRANSCRIPTIONAL REGULATORY PROTEIN DESR"/>
    <property type="match status" value="1"/>
</dbReference>
<keyword evidence="2" id="KW-0597">Phosphoprotein</keyword>
<dbReference type="Pfam" id="PF00196">
    <property type="entry name" value="GerE"/>
    <property type="match status" value="1"/>
</dbReference>
<feature type="region of interest" description="Disordered" evidence="3">
    <location>
        <begin position="221"/>
        <end position="241"/>
    </location>
</feature>
<dbReference type="PROSITE" id="PS50043">
    <property type="entry name" value="HTH_LUXR_2"/>
    <property type="match status" value="1"/>
</dbReference>
<dbReference type="SMART" id="SM00448">
    <property type="entry name" value="REC"/>
    <property type="match status" value="1"/>
</dbReference>
<dbReference type="SUPFAM" id="SSF46894">
    <property type="entry name" value="C-terminal effector domain of the bipartite response regulators"/>
    <property type="match status" value="1"/>
</dbReference>
<evidence type="ECO:0000313" key="7">
    <source>
        <dbReference type="Proteomes" id="UP001602013"/>
    </source>
</evidence>
<comment type="caution">
    <text evidence="6">The sequence shown here is derived from an EMBL/GenBank/DDBJ whole genome shotgun (WGS) entry which is preliminary data.</text>
</comment>
<evidence type="ECO:0000313" key="6">
    <source>
        <dbReference type="EMBL" id="MFF3671524.1"/>
    </source>
</evidence>
<accession>A0ABW6T2M1</accession>
<dbReference type="InterPro" id="IPR000792">
    <property type="entry name" value="Tscrpt_reg_LuxR_C"/>
</dbReference>
<dbReference type="CDD" id="cd06170">
    <property type="entry name" value="LuxR_C_like"/>
    <property type="match status" value="1"/>
</dbReference>
<dbReference type="SMART" id="SM00421">
    <property type="entry name" value="HTH_LUXR"/>
    <property type="match status" value="1"/>
</dbReference>
<dbReference type="PANTHER" id="PTHR43214">
    <property type="entry name" value="TWO-COMPONENT RESPONSE REGULATOR"/>
    <property type="match status" value="1"/>
</dbReference>
<feature type="modified residue" description="4-aspartylphosphate" evidence="2">
    <location>
        <position position="54"/>
    </location>
</feature>
<gene>
    <name evidence="6" type="ORF">ACFYXI_38670</name>
</gene>
<dbReference type="Gene3D" id="3.40.50.2300">
    <property type="match status" value="1"/>
</dbReference>
<evidence type="ECO:0000256" key="1">
    <source>
        <dbReference type="ARBA" id="ARBA00023125"/>
    </source>
</evidence>
<dbReference type="InterPro" id="IPR001789">
    <property type="entry name" value="Sig_transdc_resp-reg_receiver"/>
</dbReference>
<keyword evidence="1" id="KW-0238">DNA-binding</keyword>
<sequence length="241" mass="25907">MIRLLLAENMHLVRSALVALLSTEEDLEVVAETGQGGEIVPLARENRPDVALLDICLPGVDGLTAAAELHERMPECKTVILTGRGTPAALRRALGAKARGFVVKHASAQQFVDCVRRVARGERVIDPELALAALNAPENPLTSRELDVLQVAAEGSTVTEIADRLYLSPGTVRNYLCRILPKVGARTRVEAIRISLERGWLWPETGGDIGMVHYPALGGRRGSGGAEHVPVAGRTAPRRGR</sequence>
<organism evidence="6 7">
    <name type="scientific">Microtetraspora malaysiensis</name>
    <dbReference type="NCBI Taxonomy" id="161358"/>
    <lineage>
        <taxon>Bacteria</taxon>
        <taxon>Bacillati</taxon>
        <taxon>Actinomycetota</taxon>
        <taxon>Actinomycetes</taxon>
        <taxon>Streptosporangiales</taxon>
        <taxon>Streptosporangiaceae</taxon>
        <taxon>Microtetraspora</taxon>
    </lineage>
</organism>